<keyword evidence="2" id="KW-1185">Reference proteome</keyword>
<name>A0ABY5PKV3_9ACTN</name>
<dbReference type="PROSITE" id="PS51257">
    <property type="entry name" value="PROKAR_LIPOPROTEIN"/>
    <property type="match status" value="1"/>
</dbReference>
<dbReference type="Proteomes" id="UP001058860">
    <property type="component" value="Chromosome"/>
</dbReference>
<protein>
    <submittedName>
        <fullName evidence="1">Uncharacterized protein</fullName>
    </submittedName>
</protein>
<evidence type="ECO:0000313" key="2">
    <source>
        <dbReference type="Proteomes" id="UP001058860"/>
    </source>
</evidence>
<evidence type="ECO:0000313" key="1">
    <source>
        <dbReference type="EMBL" id="UUY05304.1"/>
    </source>
</evidence>
<gene>
    <name evidence="1" type="ORF">LRS13_07225</name>
</gene>
<organism evidence="1 2">
    <name type="scientific">Svornostia abyssi</name>
    <dbReference type="NCBI Taxonomy" id="2898438"/>
    <lineage>
        <taxon>Bacteria</taxon>
        <taxon>Bacillati</taxon>
        <taxon>Actinomycetota</taxon>
        <taxon>Thermoleophilia</taxon>
        <taxon>Solirubrobacterales</taxon>
        <taxon>Baekduiaceae</taxon>
        <taxon>Svornostia</taxon>
    </lineage>
</organism>
<sequence length="149" mass="15818">MRTGRWTTTVLATAALMAGCGEGERAAPPASALTLPESLRVAGHEHRCPEAADAPCTRTLLVAPALEAEKPLATGAQLRDELRPALRAEGWSTTEADDFTATSADGEETARVLLPARDELAGTQLESQLRSMVDDGQPVLVVDLRRTTE</sequence>
<proteinExistence type="predicted"/>
<accession>A0ABY5PKV3</accession>
<dbReference type="RefSeq" id="WP_353865764.1">
    <property type="nucleotide sequence ID" value="NZ_CP088295.1"/>
</dbReference>
<dbReference type="EMBL" id="CP088295">
    <property type="protein sequence ID" value="UUY05304.1"/>
    <property type="molecule type" value="Genomic_DNA"/>
</dbReference>
<reference evidence="2" key="1">
    <citation type="submission" date="2021-11" db="EMBL/GenBank/DDBJ databases">
        <title>Cultivation dependent microbiological survey of springs from the worlds oldest radium mine currently devoted to the extraction of radon-saturated water.</title>
        <authorList>
            <person name="Kapinusova G."/>
            <person name="Smrhova T."/>
            <person name="Strejcek M."/>
            <person name="Suman J."/>
            <person name="Jani K."/>
            <person name="Pajer P."/>
            <person name="Uhlik O."/>
        </authorList>
    </citation>
    <scope>NUCLEOTIDE SEQUENCE [LARGE SCALE GENOMIC DNA]</scope>
    <source>
        <strain evidence="2">J379</strain>
    </source>
</reference>